<gene>
    <name evidence="11" type="ORF">NDU88_001530</name>
</gene>
<dbReference type="PROSITE" id="PS50070">
    <property type="entry name" value="KRINGLE_2"/>
    <property type="match status" value="1"/>
</dbReference>
<sequence>SPDGDELPWCYTTKDQHISWEKCNVSRCRESAGRRVIIEEESLKPTCGLKHSKRVIARGRILGGTSAMPASHPWLAAIYIGENFCGGSLILPCWVVTAAHCFSN</sequence>
<feature type="domain" description="Kringle" evidence="9">
    <location>
        <begin position="1"/>
        <end position="28"/>
    </location>
</feature>
<dbReference type="Pfam" id="PF00089">
    <property type="entry name" value="Trypsin"/>
    <property type="match status" value="1"/>
</dbReference>
<comment type="caution">
    <text evidence="8">Lacks conserved residue(s) required for the propagation of feature annotation.</text>
</comment>
<dbReference type="GO" id="GO:0004252">
    <property type="term" value="F:serine-type endopeptidase activity"/>
    <property type="evidence" value="ECO:0007669"/>
    <property type="project" value="InterPro"/>
</dbReference>
<dbReference type="InterPro" id="IPR043504">
    <property type="entry name" value="Peptidase_S1_PA_chymotrypsin"/>
</dbReference>
<dbReference type="InterPro" id="IPR018114">
    <property type="entry name" value="TRYPSIN_HIS"/>
</dbReference>
<dbReference type="GO" id="GO:0007596">
    <property type="term" value="P:blood coagulation"/>
    <property type="evidence" value="ECO:0007669"/>
    <property type="project" value="TreeGrafter"/>
</dbReference>
<feature type="domain" description="Peptidase S1" evidence="10">
    <location>
        <begin position="61"/>
        <end position="104"/>
    </location>
</feature>
<dbReference type="GO" id="GO:0031638">
    <property type="term" value="P:zymogen activation"/>
    <property type="evidence" value="ECO:0007669"/>
    <property type="project" value="TreeGrafter"/>
</dbReference>
<evidence type="ECO:0000256" key="8">
    <source>
        <dbReference type="PROSITE-ProRule" id="PRU00121"/>
    </source>
</evidence>
<evidence type="ECO:0008006" key="13">
    <source>
        <dbReference type="Google" id="ProtNLM"/>
    </source>
</evidence>
<evidence type="ECO:0000313" key="12">
    <source>
        <dbReference type="Proteomes" id="UP001066276"/>
    </source>
</evidence>
<keyword evidence="3 8" id="KW-0420">Kringle</keyword>
<dbReference type="Gene3D" id="2.40.20.10">
    <property type="entry name" value="Plasminogen Kringle 4"/>
    <property type="match status" value="1"/>
</dbReference>
<evidence type="ECO:0000256" key="2">
    <source>
        <dbReference type="ARBA" id="ARBA00022525"/>
    </source>
</evidence>
<dbReference type="Proteomes" id="UP001066276">
    <property type="component" value="Chromosome 1_1"/>
</dbReference>
<dbReference type="InterPro" id="IPR001254">
    <property type="entry name" value="Trypsin_dom"/>
</dbReference>
<protein>
    <recommendedName>
        <fullName evidence="13">Plasminogen</fullName>
    </recommendedName>
</protein>
<keyword evidence="12" id="KW-1185">Reference proteome</keyword>
<dbReference type="GO" id="GO:0005615">
    <property type="term" value="C:extracellular space"/>
    <property type="evidence" value="ECO:0007669"/>
    <property type="project" value="TreeGrafter"/>
</dbReference>
<dbReference type="InterPro" id="IPR009003">
    <property type="entry name" value="Peptidase_S1_PA"/>
</dbReference>
<dbReference type="EMBL" id="JANPWB010000001">
    <property type="protein sequence ID" value="KAJ1213901.1"/>
    <property type="molecule type" value="Genomic_DNA"/>
</dbReference>
<dbReference type="Gene3D" id="2.40.10.10">
    <property type="entry name" value="Trypsin-like serine proteases"/>
    <property type="match status" value="1"/>
</dbReference>
<dbReference type="InterPro" id="IPR013806">
    <property type="entry name" value="Kringle-like"/>
</dbReference>
<dbReference type="PANTHER" id="PTHR24264">
    <property type="entry name" value="TRYPSIN-RELATED"/>
    <property type="match status" value="1"/>
</dbReference>
<proteinExistence type="predicted"/>
<comment type="subcellular location">
    <subcellularLocation>
        <location evidence="1">Secreted</location>
    </subcellularLocation>
</comment>
<keyword evidence="7" id="KW-1015">Disulfide bond</keyword>
<dbReference type="AlphaFoldDB" id="A0AAV7WMK4"/>
<feature type="non-terminal residue" evidence="11">
    <location>
        <position position="104"/>
    </location>
</feature>
<evidence type="ECO:0000313" key="11">
    <source>
        <dbReference type="EMBL" id="KAJ1213901.1"/>
    </source>
</evidence>
<organism evidence="11 12">
    <name type="scientific">Pleurodeles waltl</name>
    <name type="common">Iberian ribbed newt</name>
    <dbReference type="NCBI Taxonomy" id="8319"/>
    <lineage>
        <taxon>Eukaryota</taxon>
        <taxon>Metazoa</taxon>
        <taxon>Chordata</taxon>
        <taxon>Craniata</taxon>
        <taxon>Vertebrata</taxon>
        <taxon>Euteleostomi</taxon>
        <taxon>Amphibia</taxon>
        <taxon>Batrachia</taxon>
        <taxon>Caudata</taxon>
        <taxon>Salamandroidea</taxon>
        <taxon>Salamandridae</taxon>
        <taxon>Pleurodelinae</taxon>
        <taxon>Pleurodeles</taxon>
    </lineage>
</organism>
<evidence type="ECO:0000256" key="5">
    <source>
        <dbReference type="ARBA" id="ARBA00022801"/>
    </source>
</evidence>
<evidence type="ECO:0000259" key="9">
    <source>
        <dbReference type="PROSITE" id="PS50070"/>
    </source>
</evidence>
<dbReference type="SUPFAM" id="SSF57440">
    <property type="entry name" value="Kringle-like"/>
    <property type="match status" value="1"/>
</dbReference>
<dbReference type="InterPro" id="IPR000001">
    <property type="entry name" value="Kringle"/>
</dbReference>
<accession>A0AAV7WMK4</accession>
<keyword evidence="6" id="KW-0720">Serine protease</keyword>
<comment type="caution">
    <text evidence="11">The sequence shown here is derived from an EMBL/GenBank/DDBJ whole genome shotgun (WGS) entry which is preliminary data.</text>
</comment>
<evidence type="ECO:0000256" key="4">
    <source>
        <dbReference type="ARBA" id="ARBA00022670"/>
    </source>
</evidence>
<name>A0AAV7WMK4_PLEWA</name>
<feature type="non-terminal residue" evidence="11">
    <location>
        <position position="1"/>
    </location>
</feature>
<dbReference type="InterPro" id="IPR050127">
    <property type="entry name" value="Serine_Proteases_S1"/>
</dbReference>
<evidence type="ECO:0000256" key="3">
    <source>
        <dbReference type="ARBA" id="ARBA00022572"/>
    </source>
</evidence>
<evidence type="ECO:0000256" key="6">
    <source>
        <dbReference type="ARBA" id="ARBA00022825"/>
    </source>
</evidence>
<dbReference type="SUPFAM" id="SSF50494">
    <property type="entry name" value="Trypsin-like serine proteases"/>
    <property type="match status" value="1"/>
</dbReference>
<reference evidence="11" key="1">
    <citation type="journal article" date="2022" name="bioRxiv">
        <title>Sequencing and chromosome-scale assembly of the giantPleurodeles waltlgenome.</title>
        <authorList>
            <person name="Brown T."/>
            <person name="Elewa A."/>
            <person name="Iarovenko S."/>
            <person name="Subramanian E."/>
            <person name="Araus A.J."/>
            <person name="Petzold A."/>
            <person name="Susuki M."/>
            <person name="Suzuki K.-i.T."/>
            <person name="Hayashi T."/>
            <person name="Toyoda A."/>
            <person name="Oliveira C."/>
            <person name="Osipova E."/>
            <person name="Leigh N.D."/>
            <person name="Simon A."/>
            <person name="Yun M.H."/>
        </authorList>
    </citation>
    <scope>NUCLEOTIDE SEQUENCE</scope>
    <source>
        <strain evidence="11">20211129_DDA</strain>
        <tissue evidence="11">Liver</tissue>
    </source>
</reference>
<dbReference type="InterPro" id="IPR038178">
    <property type="entry name" value="Kringle_sf"/>
</dbReference>
<evidence type="ECO:0000256" key="7">
    <source>
        <dbReference type="ARBA" id="ARBA00023157"/>
    </source>
</evidence>
<keyword evidence="4" id="KW-0645">Protease</keyword>
<dbReference type="PROSITE" id="PS00134">
    <property type="entry name" value="TRYPSIN_HIS"/>
    <property type="match status" value="1"/>
</dbReference>
<dbReference type="PANTHER" id="PTHR24264:SF43">
    <property type="entry name" value="HEPATOCYTE GROWTH FACTOR ACTIVATOR"/>
    <property type="match status" value="1"/>
</dbReference>
<evidence type="ECO:0000259" key="10">
    <source>
        <dbReference type="PROSITE" id="PS50240"/>
    </source>
</evidence>
<keyword evidence="2" id="KW-0964">Secreted</keyword>
<evidence type="ECO:0000256" key="1">
    <source>
        <dbReference type="ARBA" id="ARBA00004613"/>
    </source>
</evidence>
<dbReference type="PROSITE" id="PS50240">
    <property type="entry name" value="TRYPSIN_DOM"/>
    <property type="match status" value="1"/>
</dbReference>
<keyword evidence="5" id="KW-0378">Hydrolase</keyword>